<accession>A0AAD5NQD5</accession>
<dbReference type="Proteomes" id="UP001064489">
    <property type="component" value="Chromosome 8"/>
</dbReference>
<reference evidence="1" key="2">
    <citation type="submission" date="2023-02" db="EMBL/GenBank/DDBJ databases">
        <authorList>
            <person name="Swenson N.G."/>
            <person name="Wegrzyn J.L."/>
            <person name="Mcevoy S.L."/>
        </authorList>
    </citation>
    <scope>NUCLEOTIDE SEQUENCE</scope>
    <source>
        <strain evidence="1">91603</strain>
        <tissue evidence="1">Leaf</tissue>
    </source>
</reference>
<dbReference type="AlphaFoldDB" id="A0AAD5NQD5"/>
<protein>
    <submittedName>
        <fullName evidence="1">Uncharacterized protein</fullName>
    </submittedName>
</protein>
<comment type="caution">
    <text evidence="1">The sequence shown here is derived from an EMBL/GenBank/DDBJ whole genome shotgun (WGS) entry which is preliminary data.</text>
</comment>
<evidence type="ECO:0000313" key="1">
    <source>
        <dbReference type="EMBL" id="KAI9174395.1"/>
    </source>
</evidence>
<keyword evidence="2" id="KW-1185">Reference proteome</keyword>
<evidence type="ECO:0000313" key="2">
    <source>
        <dbReference type="Proteomes" id="UP001064489"/>
    </source>
</evidence>
<name>A0AAD5NQD5_ACENE</name>
<gene>
    <name evidence="1" type="ORF">LWI28_016666</name>
</gene>
<organism evidence="1 2">
    <name type="scientific">Acer negundo</name>
    <name type="common">Box elder</name>
    <dbReference type="NCBI Taxonomy" id="4023"/>
    <lineage>
        <taxon>Eukaryota</taxon>
        <taxon>Viridiplantae</taxon>
        <taxon>Streptophyta</taxon>
        <taxon>Embryophyta</taxon>
        <taxon>Tracheophyta</taxon>
        <taxon>Spermatophyta</taxon>
        <taxon>Magnoliopsida</taxon>
        <taxon>eudicotyledons</taxon>
        <taxon>Gunneridae</taxon>
        <taxon>Pentapetalae</taxon>
        <taxon>rosids</taxon>
        <taxon>malvids</taxon>
        <taxon>Sapindales</taxon>
        <taxon>Sapindaceae</taxon>
        <taxon>Hippocastanoideae</taxon>
        <taxon>Acereae</taxon>
        <taxon>Acer</taxon>
    </lineage>
</organism>
<dbReference type="EMBL" id="JAJSOW010000103">
    <property type="protein sequence ID" value="KAI9174395.1"/>
    <property type="molecule type" value="Genomic_DNA"/>
</dbReference>
<sequence>MTNSGTTIVKEKLVEVMKLLEQDVGTINVLEINLEKRKRKESDHLNHDNLIHESSVLNPPIVRTKGLTNVRLKSSLEKRKRKVTKGM</sequence>
<proteinExistence type="predicted"/>
<reference evidence="1" key="1">
    <citation type="journal article" date="2022" name="Plant J.">
        <title>Strategies of tolerance reflected in two North American maple genomes.</title>
        <authorList>
            <person name="McEvoy S.L."/>
            <person name="Sezen U.U."/>
            <person name="Trouern-Trend A."/>
            <person name="McMahon S.M."/>
            <person name="Schaberg P.G."/>
            <person name="Yang J."/>
            <person name="Wegrzyn J.L."/>
            <person name="Swenson N.G."/>
        </authorList>
    </citation>
    <scope>NUCLEOTIDE SEQUENCE</scope>
    <source>
        <strain evidence="1">91603</strain>
    </source>
</reference>